<keyword evidence="3" id="KW-0677">Repeat</keyword>
<gene>
    <name evidence="5" type="ORF">H8K36_01680</name>
</gene>
<dbReference type="SUPFAM" id="SSF51120">
    <property type="entry name" value="beta-Roll"/>
    <property type="match status" value="1"/>
</dbReference>
<dbReference type="GO" id="GO:0006508">
    <property type="term" value="P:proteolysis"/>
    <property type="evidence" value="ECO:0007669"/>
    <property type="project" value="InterPro"/>
</dbReference>
<dbReference type="RefSeq" id="WP_186915386.1">
    <property type="nucleotide sequence ID" value="NZ_JACOFZ010000001.1"/>
</dbReference>
<dbReference type="InterPro" id="IPR011049">
    <property type="entry name" value="Serralysin-like_metalloprot_C"/>
</dbReference>
<dbReference type="CDD" id="cd04277">
    <property type="entry name" value="ZnMc_serralysin_like"/>
    <property type="match status" value="1"/>
</dbReference>
<dbReference type="InterPro" id="IPR034033">
    <property type="entry name" value="Serralysin-like"/>
</dbReference>
<dbReference type="GO" id="GO:0005615">
    <property type="term" value="C:extracellular space"/>
    <property type="evidence" value="ECO:0007669"/>
    <property type="project" value="InterPro"/>
</dbReference>
<keyword evidence="6" id="KW-1185">Reference proteome</keyword>
<comment type="subcellular location">
    <subcellularLocation>
        <location evidence="1">Secreted</location>
    </subcellularLocation>
</comment>
<dbReference type="GO" id="GO:0008270">
    <property type="term" value="F:zinc ion binding"/>
    <property type="evidence" value="ECO:0007669"/>
    <property type="project" value="InterPro"/>
</dbReference>
<dbReference type="Pfam" id="PF08548">
    <property type="entry name" value="Peptidase_M10_C"/>
    <property type="match status" value="1"/>
</dbReference>
<accession>A0A923HHV0</accession>
<dbReference type="SMART" id="SM00235">
    <property type="entry name" value="ZnMc"/>
    <property type="match status" value="1"/>
</dbReference>
<dbReference type="Proteomes" id="UP000627446">
    <property type="component" value="Unassembled WGS sequence"/>
</dbReference>
<dbReference type="GO" id="GO:0008237">
    <property type="term" value="F:metallopeptidase activity"/>
    <property type="evidence" value="ECO:0007669"/>
    <property type="project" value="InterPro"/>
</dbReference>
<proteinExistence type="predicted"/>
<evidence type="ECO:0000313" key="5">
    <source>
        <dbReference type="EMBL" id="MBC3880075.1"/>
    </source>
</evidence>
<dbReference type="GO" id="GO:0005509">
    <property type="term" value="F:calcium ion binding"/>
    <property type="evidence" value="ECO:0007669"/>
    <property type="project" value="InterPro"/>
</dbReference>
<dbReference type="AlphaFoldDB" id="A0A923HHV0"/>
<evidence type="ECO:0000259" key="4">
    <source>
        <dbReference type="SMART" id="SM00235"/>
    </source>
</evidence>
<evidence type="ECO:0000256" key="2">
    <source>
        <dbReference type="ARBA" id="ARBA00022525"/>
    </source>
</evidence>
<dbReference type="InterPro" id="IPR025282">
    <property type="entry name" value="DUF4214"/>
</dbReference>
<evidence type="ECO:0000256" key="1">
    <source>
        <dbReference type="ARBA" id="ARBA00004613"/>
    </source>
</evidence>
<comment type="caution">
    <text evidence="5">The sequence shown here is derived from an EMBL/GenBank/DDBJ whole genome shotgun (WGS) entry which is preliminary data.</text>
</comment>
<feature type="domain" description="Peptidase metallopeptidase" evidence="4">
    <location>
        <begin position="31"/>
        <end position="197"/>
    </location>
</feature>
<dbReference type="InterPro" id="IPR006026">
    <property type="entry name" value="Peptidase_Metallo"/>
</dbReference>
<name>A0A923HHV0_9BURK</name>
<keyword evidence="2" id="KW-0964">Secreted</keyword>
<dbReference type="InterPro" id="IPR038255">
    <property type="entry name" value="PBS_linker_sf"/>
</dbReference>
<sequence length="575" mass="62595">MANSTIPFQPKTVIEFPYTGDYRIDVMLYDLSKRWSKPGEAVTLTYSFTFLGFDKPNPSDPNGYSQFTEQQRIATREILKNISQQVGITFVEKDEAKGETGVLRFGNSYQKDSLGETQVQIPVFASVYLNGYDIGGLTDFVPGEQNYSTLIHEIGHALGLKHPGDYNGYAGSSKQKGNYLATSEDTTLVSVMSYISGPQKQERDFFGKFDILALRYLYGSVAYHTQNDTYEYSDLDGRVLKIIVDDGGIDTIKVSSASVGAKIDLTPGGSSSIGLTRYDSVAKDNLSIAFDAKIENVIGSAYNDSIILNDEANVIDGGNGIDTVKLATSRLQSKLTKSVDENGKTVVTVADQIKPQNIDKLTSVETIQFADMTIDAAAAEIARSISATAVQKIIELYIAYFNRVPDSGGMNYWMTQYKNGVSIEKIGESFYAAAISPTFSALTGYSSAMGDEAFVRTIYKNVLGRTEVDQEGLNYWTKALALPAGTKGAETRGTLIDTILSAAHSFKGKADFGYVADLLDNKFAVGKYFSLDQGISYNTPEETYQKAVKIAEAVTATDTQAAIKLIGVADLDFAL</sequence>
<organism evidence="5 6">
    <name type="scientific">Undibacterium nitidum</name>
    <dbReference type="NCBI Taxonomy" id="2762298"/>
    <lineage>
        <taxon>Bacteria</taxon>
        <taxon>Pseudomonadati</taxon>
        <taxon>Pseudomonadota</taxon>
        <taxon>Betaproteobacteria</taxon>
        <taxon>Burkholderiales</taxon>
        <taxon>Oxalobacteraceae</taxon>
        <taxon>Undibacterium</taxon>
    </lineage>
</organism>
<reference evidence="5" key="1">
    <citation type="submission" date="2020-08" db="EMBL/GenBank/DDBJ databases">
        <title>Novel species isolated from subtropical streams in China.</title>
        <authorList>
            <person name="Lu H."/>
        </authorList>
    </citation>
    <scope>NUCLEOTIDE SEQUENCE</scope>
    <source>
        <strain evidence="5">LX22W</strain>
    </source>
</reference>
<dbReference type="InterPro" id="IPR024079">
    <property type="entry name" value="MetalloPept_cat_dom_sf"/>
</dbReference>
<protein>
    <submittedName>
        <fullName evidence="5">DUF4214 domain-containing protein</fullName>
    </submittedName>
</protein>
<dbReference type="EMBL" id="JACOFZ010000001">
    <property type="protein sequence ID" value="MBC3880075.1"/>
    <property type="molecule type" value="Genomic_DNA"/>
</dbReference>
<dbReference type="Gene3D" id="2.150.10.10">
    <property type="entry name" value="Serralysin-like metalloprotease, C-terminal"/>
    <property type="match status" value="1"/>
</dbReference>
<evidence type="ECO:0000313" key="6">
    <source>
        <dbReference type="Proteomes" id="UP000627446"/>
    </source>
</evidence>
<dbReference type="SUPFAM" id="SSF55486">
    <property type="entry name" value="Metalloproteases ('zincins'), catalytic domain"/>
    <property type="match status" value="1"/>
</dbReference>
<dbReference type="Pfam" id="PF13946">
    <property type="entry name" value="DUF4214"/>
    <property type="match status" value="1"/>
</dbReference>
<dbReference type="InterPro" id="IPR013858">
    <property type="entry name" value="Peptidase_M10B_C"/>
</dbReference>
<dbReference type="Gene3D" id="1.10.3130.20">
    <property type="entry name" value="Phycobilisome linker domain"/>
    <property type="match status" value="1"/>
</dbReference>
<dbReference type="Gene3D" id="3.40.390.10">
    <property type="entry name" value="Collagenase (Catalytic Domain)"/>
    <property type="match status" value="1"/>
</dbReference>
<evidence type="ECO:0000256" key="3">
    <source>
        <dbReference type="ARBA" id="ARBA00022737"/>
    </source>
</evidence>